<dbReference type="InterPro" id="IPR014729">
    <property type="entry name" value="Rossmann-like_a/b/a_fold"/>
</dbReference>
<dbReference type="SUPFAM" id="SSF52402">
    <property type="entry name" value="Adenine nucleotide alpha hydrolases-like"/>
    <property type="match status" value="2"/>
</dbReference>
<dbReference type="RefSeq" id="WP_148031862.1">
    <property type="nucleotide sequence ID" value="NZ_BAABFD010000002.1"/>
</dbReference>
<dbReference type="EMBL" id="JAPNUD010000118">
    <property type="protein sequence ID" value="MDA0645009.1"/>
    <property type="molecule type" value="Genomic_DNA"/>
</dbReference>
<gene>
    <name evidence="3" type="ORF">OUY24_30665</name>
</gene>
<name>A0ABT4T687_9ACTN</name>
<organism evidence="3 4">
    <name type="scientific">Nonomuraea ferruginea</name>
    <dbReference type="NCBI Taxonomy" id="46174"/>
    <lineage>
        <taxon>Bacteria</taxon>
        <taxon>Bacillati</taxon>
        <taxon>Actinomycetota</taxon>
        <taxon>Actinomycetes</taxon>
        <taxon>Streptosporangiales</taxon>
        <taxon>Streptosporangiaceae</taxon>
        <taxon>Nonomuraea</taxon>
    </lineage>
</organism>
<evidence type="ECO:0000256" key="1">
    <source>
        <dbReference type="ARBA" id="ARBA00008791"/>
    </source>
</evidence>
<evidence type="ECO:0000313" key="4">
    <source>
        <dbReference type="Proteomes" id="UP001212498"/>
    </source>
</evidence>
<reference evidence="3 4" key="1">
    <citation type="submission" date="2022-11" db="EMBL/GenBank/DDBJ databases">
        <title>Nonomuraea corallina sp. nov., a new species of the genus Nonomuraea isolated from sea side sediment in Thai sea.</title>
        <authorList>
            <person name="Ngamcharungchit C."/>
            <person name="Matsumoto A."/>
            <person name="Suriyachadkun C."/>
            <person name="Panbangred W."/>
            <person name="Inahashi Y."/>
            <person name="Intra B."/>
        </authorList>
    </citation>
    <scope>NUCLEOTIDE SEQUENCE [LARGE SCALE GENOMIC DNA]</scope>
    <source>
        <strain evidence="3 4">DSM 43553</strain>
    </source>
</reference>
<comment type="similarity">
    <text evidence="1">Belongs to the universal stress protein A family.</text>
</comment>
<dbReference type="PANTHER" id="PTHR46553">
    <property type="entry name" value="ADENINE NUCLEOTIDE ALPHA HYDROLASES-LIKE SUPERFAMILY PROTEIN"/>
    <property type="match status" value="1"/>
</dbReference>
<dbReference type="PRINTS" id="PR01438">
    <property type="entry name" value="UNVRSLSTRESS"/>
</dbReference>
<dbReference type="PANTHER" id="PTHR46553:SF3">
    <property type="entry name" value="ADENINE NUCLEOTIDE ALPHA HYDROLASES-LIKE SUPERFAMILY PROTEIN"/>
    <property type="match status" value="1"/>
</dbReference>
<comment type="caution">
    <text evidence="3">The sequence shown here is derived from an EMBL/GenBank/DDBJ whole genome shotgun (WGS) entry which is preliminary data.</text>
</comment>
<evidence type="ECO:0000259" key="2">
    <source>
        <dbReference type="Pfam" id="PF00582"/>
    </source>
</evidence>
<keyword evidence="4" id="KW-1185">Reference proteome</keyword>
<sequence>MIIVGVDGSRAGLEATAWAAREAALREVPLTIGHAIAGWAVETGAGGRYAEVAAWMRQGGESVLATAAERARRERPGISVKTVLLPGDPRGALIDAAREAQLLVVGSHGLGAVRGLLVGSVAHGVAGQATCDVVVVRELPAQPRDEVVAGVDGSPASSRVLGFAFAEAELRGHALRVVHAWSWTGLEPSDGEGPERAVLRDALAGHRENHPGVHVIEEIVQGHPVEVLREAATGAGLLVVGTHGYGTFAGMVLGSVSQAMLQHSPAPLAVVRCRTEAQGPRP</sequence>
<dbReference type="Proteomes" id="UP001212498">
    <property type="component" value="Unassembled WGS sequence"/>
</dbReference>
<proteinExistence type="inferred from homology"/>
<dbReference type="Gene3D" id="3.40.50.620">
    <property type="entry name" value="HUPs"/>
    <property type="match status" value="2"/>
</dbReference>
<evidence type="ECO:0000313" key="3">
    <source>
        <dbReference type="EMBL" id="MDA0645009.1"/>
    </source>
</evidence>
<protein>
    <submittedName>
        <fullName evidence="3">Universal stress protein</fullName>
    </submittedName>
</protein>
<feature type="domain" description="UspA" evidence="2">
    <location>
        <begin position="146"/>
        <end position="272"/>
    </location>
</feature>
<dbReference type="InterPro" id="IPR006016">
    <property type="entry name" value="UspA"/>
</dbReference>
<dbReference type="InterPro" id="IPR006015">
    <property type="entry name" value="Universal_stress_UspA"/>
</dbReference>
<dbReference type="Pfam" id="PF00582">
    <property type="entry name" value="Usp"/>
    <property type="match status" value="2"/>
</dbReference>
<accession>A0ABT4T687</accession>
<feature type="domain" description="UspA" evidence="2">
    <location>
        <begin position="2"/>
        <end position="137"/>
    </location>
</feature>